<reference evidence="1 2" key="1">
    <citation type="journal article" date="2008" name="Virology">
        <title>Characterization of Pseudomonas chlororaphis myovirus 201varphi2-1 via genomic sequencing, mass spectrometry, and electron microscopy.</title>
        <authorList>
            <person name="Thomas J.A."/>
            <person name="Rolando M.R."/>
            <person name="Carroll C.A."/>
            <person name="Shen P.S."/>
            <person name="Belnap D.M."/>
            <person name="Weintraub S.T."/>
            <person name="Serwer P."/>
            <person name="Hardies S.C."/>
        </authorList>
    </citation>
    <scope>NUCLEOTIDE SEQUENCE</scope>
</reference>
<sequence length="165" mass="18765">MVLTYGTVAGIDLQVSKGLAVGYFGIEDDVSKISRVVGDWELRTVPDNHRHGIGMIVAVPTNRRTRKIYNKGRIAWLMALDFSEEKAWLYFKASRDHKRKWDHRVAQFVCDNFDLDPFIINDIIESESPRRTCLDHGVYTTMNPGQILGACQILSVINQLKLQGT</sequence>
<accession>B3FJF5</accession>
<dbReference type="RefSeq" id="YP_001957016.1">
    <property type="nucleotide sequence ID" value="NC_010821.1"/>
</dbReference>
<evidence type="ECO:0000313" key="1">
    <source>
        <dbReference type="EMBL" id="ABY63121.1"/>
    </source>
</evidence>
<organism evidence="1 2">
    <name type="scientific">Pseudomonas phage 201phi2-1</name>
    <name type="common">Pseudomonas chlororaphis phage 201phi2-1</name>
    <dbReference type="NCBI Taxonomy" id="198110"/>
    <lineage>
        <taxon>Viruses</taxon>
        <taxon>Duplodnaviria</taxon>
        <taxon>Heunggongvirae</taxon>
        <taxon>Uroviricota</taxon>
        <taxon>Caudoviricetes</taxon>
        <taxon>Chimalliviridae</taxon>
        <taxon>Serwervirus</taxon>
        <taxon>Serwervirus 201phi21</taxon>
    </lineage>
</organism>
<dbReference type="Proteomes" id="UP000002421">
    <property type="component" value="Segment"/>
</dbReference>
<gene>
    <name evidence="1" type="ORF">201phi2-1p295</name>
</gene>
<protein>
    <submittedName>
        <fullName evidence="1">Uncharacterized protein</fullName>
    </submittedName>
</protein>
<dbReference type="OrthoDB" id="22874at10239"/>
<name>B3FJF5_BP201</name>
<dbReference type="KEGG" id="vg:6372515"/>
<dbReference type="EMBL" id="EU197055">
    <property type="protein sequence ID" value="ABY63121.1"/>
    <property type="molecule type" value="Genomic_DNA"/>
</dbReference>
<proteinExistence type="predicted"/>
<evidence type="ECO:0000313" key="2">
    <source>
        <dbReference type="Proteomes" id="UP000002421"/>
    </source>
</evidence>
<keyword evidence="2" id="KW-1185">Reference proteome</keyword>
<organismHost>
    <name type="scientific">Pseudomonas chlororaphis</name>
    <dbReference type="NCBI Taxonomy" id="587753"/>
</organismHost>